<reference evidence="2" key="1">
    <citation type="submission" date="2021-01" db="EMBL/GenBank/DDBJ databases">
        <authorList>
            <person name="Corre E."/>
            <person name="Pelletier E."/>
            <person name="Niang G."/>
            <person name="Scheremetjew M."/>
            <person name="Finn R."/>
            <person name="Kale V."/>
            <person name="Holt S."/>
            <person name="Cochrane G."/>
            <person name="Meng A."/>
            <person name="Brown T."/>
            <person name="Cohen L."/>
        </authorList>
    </citation>
    <scope>NUCLEOTIDE SEQUENCE</scope>
    <source>
        <strain evidence="2">SL-175</strain>
    </source>
</reference>
<dbReference type="PANTHER" id="PTHR36970:SF1">
    <property type="entry name" value="BESTROPHIN HOMOLOG"/>
    <property type="match status" value="1"/>
</dbReference>
<gene>
    <name evidence="2" type="ORF">MANT1106_LOCUS13929</name>
</gene>
<dbReference type="AlphaFoldDB" id="A0A7S0X9V5"/>
<organism evidence="2">
    <name type="scientific">Mantoniella antarctica</name>
    <dbReference type="NCBI Taxonomy" id="81844"/>
    <lineage>
        <taxon>Eukaryota</taxon>
        <taxon>Viridiplantae</taxon>
        <taxon>Chlorophyta</taxon>
        <taxon>Mamiellophyceae</taxon>
        <taxon>Mamiellales</taxon>
        <taxon>Mamiellaceae</taxon>
        <taxon>Mantoniella</taxon>
    </lineage>
</organism>
<evidence type="ECO:0000313" key="2">
    <source>
        <dbReference type="EMBL" id="CAD8711243.1"/>
    </source>
</evidence>
<keyword evidence="1" id="KW-0812">Transmembrane</keyword>
<keyword evidence="1" id="KW-0472">Membrane</keyword>
<accession>A0A7S0X9V5</accession>
<evidence type="ECO:0000256" key="1">
    <source>
        <dbReference type="SAM" id="Phobius"/>
    </source>
</evidence>
<feature type="transmembrane region" description="Helical" evidence="1">
    <location>
        <begin position="121"/>
        <end position="140"/>
    </location>
</feature>
<keyword evidence="1" id="KW-1133">Transmembrane helix</keyword>
<name>A0A7S0X9V5_9CHLO</name>
<feature type="transmembrane region" description="Helical" evidence="1">
    <location>
        <begin position="335"/>
        <end position="359"/>
    </location>
</feature>
<dbReference type="PANTHER" id="PTHR36970">
    <property type="entry name" value="UNNAMED PRODUCT"/>
    <property type="match status" value="1"/>
</dbReference>
<feature type="transmembrane region" description="Helical" evidence="1">
    <location>
        <begin position="92"/>
        <end position="115"/>
    </location>
</feature>
<feature type="transmembrane region" description="Helical" evidence="1">
    <location>
        <begin position="297"/>
        <end position="315"/>
    </location>
</feature>
<protein>
    <submittedName>
        <fullName evidence="2">Uncharacterized protein</fullName>
    </submittedName>
</protein>
<dbReference type="EMBL" id="HBFC01023178">
    <property type="protein sequence ID" value="CAD8711243.1"/>
    <property type="molecule type" value="Transcribed_RNA"/>
</dbReference>
<proteinExistence type="predicted"/>
<sequence length="453" mass="50882">MANAGVPGGFLPAVRLNLATYDTAEIEQEASRKGARGIEGDDYLLHIDDVWAEESPLHEEWRRGSAGKSSILDPVTEALINLLASVRIYCKYLITVEAWLLCLVSVSATLMFSLYKVNGQRLAVNVSWAFISFAIIFPLTNSLNETFRRREQALVALGDVKAFLLSYYQGHRDWDWTTGNGRRNLPKNHVAQVRLVVALLVTDMRNVLTCPTTSRQVHFHTVWGRKQRSRMGRIQRELLQRIANHFDRISLAVEELKYAGQPGNESSRMRQYVTLTMRAWERLKFIKKYRTPIATRAFARVYIFLHPIFWGPYYAHLLEQMLNVEAAGAPKPTLYTVVCANLYVCVLSVLTSLAMMGLFNVRYRLEDPFSSAAAGSNEDEPAGGGGVDQIHVAQEFAELMYGISQEFVGADQNACGGGPPRSCYPLPSECQIASLEIDTRIAVVHIKEHALRP</sequence>